<dbReference type="InterPro" id="IPR036237">
    <property type="entry name" value="Xyl_isomerase-like_sf"/>
</dbReference>
<dbReference type="Gene3D" id="3.20.20.150">
    <property type="entry name" value="Divalent-metal-dependent TIM barrel enzymes"/>
    <property type="match status" value="1"/>
</dbReference>
<feature type="domain" description="Xylose isomerase-like TIM barrel" evidence="1">
    <location>
        <begin position="47"/>
        <end position="222"/>
    </location>
</feature>
<dbReference type="SUPFAM" id="SSF51658">
    <property type="entry name" value="Xylose isomerase-like"/>
    <property type="match status" value="1"/>
</dbReference>
<dbReference type="PANTHER" id="PTHR12110:SF41">
    <property type="entry name" value="INOSOSE DEHYDRATASE"/>
    <property type="match status" value="1"/>
</dbReference>
<dbReference type="InterPro" id="IPR013022">
    <property type="entry name" value="Xyl_isomerase-like_TIM-brl"/>
</dbReference>
<dbReference type="AlphaFoldDB" id="A0A9D1DQK4"/>
<name>A0A9D1DQK4_9FIRM</name>
<gene>
    <name evidence="2" type="ORF">IAA54_06110</name>
</gene>
<dbReference type="EMBL" id="DVHF01000072">
    <property type="protein sequence ID" value="HIR57224.1"/>
    <property type="molecule type" value="Genomic_DNA"/>
</dbReference>
<keyword evidence="2" id="KW-0413">Isomerase</keyword>
<evidence type="ECO:0000313" key="2">
    <source>
        <dbReference type="EMBL" id="HIR57224.1"/>
    </source>
</evidence>
<dbReference type="InterPro" id="IPR050312">
    <property type="entry name" value="IolE/XylAMocC-like"/>
</dbReference>
<sequence>MELGFQVSSLKPVLTTEQEVFTAFERLREIGYRDLQNQWISRDVPDEAVAEAMDQYGLRCVAVQDFYTDVAADLDRYRTQNRLWHSRYMTVSRIPHEYFSADGLTQYAQKLREMADIFREDGVTLTFHPVKDDYAPIDGVCAVDRLMALLPEDIQVTACLYHTIRGGQDPIEFLRRYRGRVDLVHFKNAALFPDGEEYLVPVGQGNIDWPPILRACREAGVKWGFAEQERWKKDPFVCAQESWQYLTENWNS</sequence>
<evidence type="ECO:0000259" key="1">
    <source>
        <dbReference type="Pfam" id="PF01261"/>
    </source>
</evidence>
<proteinExistence type="predicted"/>
<organism evidence="2 3">
    <name type="scientific">Candidatus Gallacutalibacter pullicola</name>
    <dbReference type="NCBI Taxonomy" id="2840830"/>
    <lineage>
        <taxon>Bacteria</taxon>
        <taxon>Bacillati</taxon>
        <taxon>Bacillota</taxon>
        <taxon>Clostridia</taxon>
        <taxon>Eubacteriales</taxon>
        <taxon>Candidatus Gallacutalibacter</taxon>
    </lineage>
</organism>
<protein>
    <submittedName>
        <fullName evidence="2">Sugar phosphate isomerase/epimerase</fullName>
    </submittedName>
</protein>
<dbReference type="PANTHER" id="PTHR12110">
    <property type="entry name" value="HYDROXYPYRUVATE ISOMERASE"/>
    <property type="match status" value="1"/>
</dbReference>
<dbReference type="GO" id="GO:0016853">
    <property type="term" value="F:isomerase activity"/>
    <property type="evidence" value="ECO:0007669"/>
    <property type="project" value="UniProtKB-KW"/>
</dbReference>
<accession>A0A9D1DQK4</accession>
<comment type="caution">
    <text evidence="2">The sequence shown here is derived from an EMBL/GenBank/DDBJ whole genome shotgun (WGS) entry which is preliminary data.</text>
</comment>
<dbReference type="Proteomes" id="UP000886785">
    <property type="component" value="Unassembled WGS sequence"/>
</dbReference>
<evidence type="ECO:0000313" key="3">
    <source>
        <dbReference type="Proteomes" id="UP000886785"/>
    </source>
</evidence>
<reference evidence="2" key="1">
    <citation type="submission" date="2020-10" db="EMBL/GenBank/DDBJ databases">
        <authorList>
            <person name="Gilroy R."/>
        </authorList>
    </citation>
    <scope>NUCLEOTIDE SEQUENCE</scope>
    <source>
        <strain evidence="2">ChiSjej1B19-7085</strain>
    </source>
</reference>
<dbReference type="Pfam" id="PF01261">
    <property type="entry name" value="AP_endonuc_2"/>
    <property type="match status" value="1"/>
</dbReference>
<reference evidence="2" key="2">
    <citation type="journal article" date="2021" name="PeerJ">
        <title>Extensive microbial diversity within the chicken gut microbiome revealed by metagenomics and culture.</title>
        <authorList>
            <person name="Gilroy R."/>
            <person name="Ravi A."/>
            <person name="Getino M."/>
            <person name="Pursley I."/>
            <person name="Horton D.L."/>
            <person name="Alikhan N.F."/>
            <person name="Baker D."/>
            <person name="Gharbi K."/>
            <person name="Hall N."/>
            <person name="Watson M."/>
            <person name="Adriaenssens E.M."/>
            <person name="Foster-Nyarko E."/>
            <person name="Jarju S."/>
            <person name="Secka A."/>
            <person name="Antonio M."/>
            <person name="Oren A."/>
            <person name="Chaudhuri R.R."/>
            <person name="La Ragione R."/>
            <person name="Hildebrand F."/>
            <person name="Pallen M.J."/>
        </authorList>
    </citation>
    <scope>NUCLEOTIDE SEQUENCE</scope>
    <source>
        <strain evidence="2">ChiSjej1B19-7085</strain>
    </source>
</reference>